<dbReference type="EMBL" id="JEME01002194">
    <property type="protein sequence ID" value="KYG05024.1"/>
    <property type="molecule type" value="Genomic_DNA"/>
</dbReference>
<organism evidence="2 3">
    <name type="scientific">Sorangium cellulosum</name>
    <name type="common">Polyangium cellulosum</name>
    <dbReference type="NCBI Taxonomy" id="56"/>
    <lineage>
        <taxon>Bacteria</taxon>
        <taxon>Pseudomonadati</taxon>
        <taxon>Myxococcota</taxon>
        <taxon>Polyangia</taxon>
        <taxon>Polyangiales</taxon>
        <taxon>Polyangiaceae</taxon>
        <taxon>Sorangium</taxon>
    </lineage>
</organism>
<evidence type="ECO:0000313" key="2">
    <source>
        <dbReference type="EMBL" id="KYG05024.1"/>
    </source>
</evidence>
<protein>
    <submittedName>
        <fullName evidence="2">Uncharacterized protein</fullName>
    </submittedName>
</protein>
<accession>A0A150TK21</accession>
<dbReference type="Proteomes" id="UP000075502">
    <property type="component" value="Unassembled WGS sequence"/>
</dbReference>
<name>A0A150TK21_SORCE</name>
<gene>
    <name evidence="2" type="ORF">BE21_43255</name>
</gene>
<dbReference type="AlphaFoldDB" id="A0A150TK21"/>
<feature type="region of interest" description="Disordered" evidence="1">
    <location>
        <begin position="1"/>
        <end position="28"/>
    </location>
</feature>
<reference evidence="2 3" key="1">
    <citation type="submission" date="2014-02" db="EMBL/GenBank/DDBJ databases">
        <title>The small core and large imbalanced accessory genome model reveals a collaborative survival strategy of Sorangium cellulosum strains in nature.</title>
        <authorList>
            <person name="Han K."/>
            <person name="Peng R."/>
            <person name="Blom J."/>
            <person name="Li Y.-Z."/>
        </authorList>
    </citation>
    <scope>NUCLEOTIDE SEQUENCE [LARGE SCALE GENOMIC DNA]</scope>
    <source>
        <strain evidence="2 3">So0007-03</strain>
    </source>
</reference>
<evidence type="ECO:0000256" key="1">
    <source>
        <dbReference type="SAM" id="MobiDB-lite"/>
    </source>
</evidence>
<comment type="caution">
    <text evidence="2">The sequence shown here is derived from an EMBL/GenBank/DDBJ whole genome shotgun (WGS) entry which is preliminary data.</text>
</comment>
<feature type="compositionally biased region" description="Low complexity" evidence="1">
    <location>
        <begin position="15"/>
        <end position="28"/>
    </location>
</feature>
<proteinExistence type="predicted"/>
<sequence length="62" mass="6627">MKARGAEALCRASRRAAPAPRRGGSPAIAAPVSVARRWVEDDEIRDLGTEDVHPPPARLGQN</sequence>
<evidence type="ECO:0000313" key="3">
    <source>
        <dbReference type="Proteomes" id="UP000075502"/>
    </source>
</evidence>